<dbReference type="InterPro" id="IPR038158">
    <property type="entry name" value="H-NOX_domain_sf"/>
</dbReference>
<keyword evidence="3" id="KW-0963">Cytoplasm</keyword>
<dbReference type="AlphaFoldDB" id="A0A9P0A8I2"/>
<dbReference type="GO" id="GO:0019934">
    <property type="term" value="P:cGMP-mediated signaling"/>
    <property type="evidence" value="ECO:0007669"/>
    <property type="project" value="TreeGrafter"/>
</dbReference>
<dbReference type="SUPFAM" id="SSF111126">
    <property type="entry name" value="Ligand-binding domain in the NO signalling and Golgi transport"/>
    <property type="match status" value="1"/>
</dbReference>
<evidence type="ECO:0000256" key="7">
    <source>
        <dbReference type="ARBA" id="ARBA00023293"/>
    </source>
</evidence>
<dbReference type="KEGG" id="btab:109030190"/>
<dbReference type="InterPro" id="IPR001054">
    <property type="entry name" value="A/G_cyclase"/>
</dbReference>
<dbReference type="PROSITE" id="PS50125">
    <property type="entry name" value="GUANYLATE_CYCLASE_2"/>
    <property type="match status" value="1"/>
</dbReference>
<dbReference type="SUPFAM" id="SSF55073">
    <property type="entry name" value="Nucleotide cyclase"/>
    <property type="match status" value="1"/>
</dbReference>
<dbReference type="GO" id="GO:0004383">
    <property type="term" value="F:guanylate cyclase activity"/>
    <property type="evidence" value="ECO:0007669"/>
    <property type="project" value="UniProtKB-EC"/>
</dbReference>
<dbReference type="Proteomes" id="UP001152759">
    <property type="component" value="Chromosome 2"/>
</dbReference>
<dbReference type="EMBL" id="OU963863">
    <property type="protein sequence ID" value="CAH0385343.1"/>
    <property type="molecule type" value="Genomic_DNA"/>
</dbReference>
<evidence type="ECO:0000259" key="8">
    <source>
        <dbReference type="PROSITE" id="PS50125"/>
    </source>
</evidence>
<keyword evidence="4" id="KW-0547">Nucleotide-binding</keyword>
<dbReference type="InterPro" id="IPR024096">
    <property type="entry name" value="NO_sig/Golgi_transp_ligand-bd"/>
</dbReference>
<keyword evidence="5" id="KW-0342">GTP-binding</keyword>
<dbReference type="GO" id="GO:0008074">
    <property type="term" value="C:guanylate cyclase complex, soluble"/>
    <property type="evidence" value="ECO:0007669"/>
    <property type="project" value="TreeGrafter"/>
</dbReference>
<gene>
    <name evidence="9" type="ORF">BEMITA_LOCUS4578</name>
</gene>
<evidence type="ECO:0000313" key="9">
    <source>
        <dbReference type="EMBL" id="CAH0385343.1"/>
    </source>
</evidence>
<accession>A0A9P0A8I2</accession>
<name>A0A9P0A8I2_BEMTA</name>
<keyword evidence="10" id="KW-1185">Reference proteome</keyword>
<proteinExistence type="predicted"/>
<feature type="domain" description="Guanylate cyclase" evidence="8">
    <location>
        <begin position="463"/>
        <end position="592"/>
    </location>
</feature>
<dbReference type="Pfam" id="PF07701">
    <property type="entry name" value="HNOBA"/>
    <property type="match status" value="1"/>
</dbReference>
<dbReference type="GO" id="GO:0020037">
    <property type="term" value="F:heme binding"/>
    <property type="evidence" value="ECO:0007669"/>
    <property type="project" value="InterPro"/>
</dbReference>
<dbReference type="Gene3D" id="3.30.70.1230">
    <property type="entry name" value="Nucleotide cyclase"/>
    <property type="match status" value="1"/>
</dbReference>
<dbReference type="SMART" id="SM00044">
    <property type="entry name" value="CYCc"/>
    <property type="match status" value="1"/>
</dbReference>
<evidence type="ECO:0000256" key="2">
    <source>
        <dbReference type="ARBA" id="ARBA00012202"/>
    </source>
</evidence>
<dbReference type="Pfam" id="PF07700">
    <property type="entry name" value="HNOB"/>
    <property type="match status" value="1"/>
</dbReference>
<dbReference type="Gene3D" id="6.10.250.780">
    <property type="match status" value="1"/>
</dbReference>
<dbReference type="PANTHER" id="PTHR45655">
    <property type="entry name" value="GUANYLATE CYCLASE SOLUBLE SUBUNIT BETA-2"/>
    <property type="match status" value="1"/>
</dbReference>
<dbReference type="GO" id="GO:0070482">
    <property type="term" value="P:response to oxygen levels"/>
    <property type="evidence" value="ECO:0007669"/>
    <property type="project" value="TreeGrafter"/>
</dbReference>
<dbReference type="InterPro" id="IPR042463">
    <property type="entry name" value="HNOB_dom_associated_sf"/>
</dbReference>
<evidence type="ECO:0000256" key="5">
    <source>
        <dbReference type="ARBA" id="ARBA00023134"/>
    </source>
</evidence>
<dbReference type="EC" id="4.6.1.2" evidence="2"/>
<keyword evidence="7" id="KW-0141">cGMP biosynthesis</keyword>
<dbReference type="InterPro" id="IPR011645">
    <property type="entry name" value="HNOB_dom_associated"/>
</dbReference>
<dbReference type="Gene3D" id="3.90.1520.10">
    <property type="entry name" value="H-NOX domain"/>
    <property type="match status" value="1"/>
</dbReference>
<comment type="subcellular location">
    <subcellularLocation>
        <location evidence="1">Cytoplasm</location>
    </subcellularLocation>
</comment>
<keyword evidence="6" id="KW-0456">Lyase</keyword>
<evidence type="ECO:0000256" key="3">
    <source>
        <dbReference type="ARBA" id="ARBA00022490"/>
    </source>
</evidence>
<evidence type="ECO:0000256" key="4">
    <source>
        <dbReference type="ARBA" id="ARBA00022741"/>
    </source>
</evidence>
<dbReference type="Gene3D" id="3.30.450.260">
    <property type="entry name" value="Haem NO binding associated domain"/>
    <property type="match status" value="1"/>
</dbReference>
<dbReference type="InterPro" id="IPR011644">
    <property type="entry name" value="Heme_NO-bd"/>
</dbReference>
<reference evidence="9" key="1">
    <citation type="submission" date="2021-12" db="EMBL/GenBank/DDBJ databases">
        <authorList>
            <person name="King R."/>
        </authorList>
    </citation>
    <scope>NUCLEOTIDE SEQUENCE</scope>
</reference>
<dbReference type="Pfam" id="PF00211">
    <property type="entry name" value="Guanylate_cyc"/>
    <property type="match status" value="1"/>
</dbReference>
<evidence type="ECO:0000313" key="10">
    <source>
        <dbReference type="Proteomes" id="UP001152759"/>
    </source>
</evidence>
<organism evidence="9 10">
    <name type="scientific">Bemisia tabaci</name>
    <name type="common">Sweetpotato whitefly</name>
    <name type="synonym">Aleurodes tabaci</name>
    <dbReference type="NCBI Taxonomy" id="7038"/>
    <lineage>
        <taxon>Eukaryota</taxon>
        <taxon>Metazoa</taxon>
        <taxon>Ecdysozoa</taxon>
        <taxon>Arthropoda</taxon>
        <taxon>Hexapoda</taxon>
        <taxon>Insecta</taxon>
        <taxon>Pterygota</taxon>
        <taxon>Neoptera</taxon>
        <taxon>Paraneoptera</taxon>
        <taxon>Hemiptera</taxon>
        <taxon>Sternorrhyncha</taxon>
        <taxon>Aleyrodoidea</taxon>
        <taxon>Aleyrodidae</taxon>
        <taxon>Aleyrodinae</taxon>
        <taxon>Bemisia</taxon>
    </lineage>
</organism>
<protein>
    <recommendedName>
        <fullName evidence="2">guanylate cyclase</fullName>
        <ecNumber evidence="2">4.6.1.2</ecNumber>
    </recommendedName>
</protein>
<dbReference type="GO" id="GO:0005525">
    <property type="term" value="F:GTP binding"/>
    <property type="evidence" value="ECO:0007669"/>
    <property type="project" value="UniProtKB-KW"/>
</dbReference>
<dbReference type="PANTHER" id="PTHR45655:SF5">
    <property type="entry name" value="SOLUBLE GUANYLATE CYCLASE 89DA-RELATED"/>
    <property type="match status" value="1"/>
</dbReference>
<dbReference type="CDD" id="cd07302">
    <property type="entry name" value="CHD"/>
    <property type="match status" value="1"/>
</dbReference>
<sequence>MYGMLLESIQYYCQLEYGEDVWLEMMRSLGLESTVFRTRSIYPDHLIPDLAEACAKVLDNGASVDYFMRFFGRCFIRHQANIGYQDVIKATGRHFIDFLKNVDNLHLQMRFAYPKMKSPSMYVTNFDNNGVVLVYRSSRQGFTQYFMGQLQEIAGSLYRIKLGIKVLSEEMEVKKKRSCGGLKNFLVKFRLNFDNQEYVARQLSMTHKSRVSDLPPVSCSLLLRLFPFGVAFDERMRIVQLGEKLLEVWAASAGPDAAAEESLVGRPVVDNFRLRRPRGIPFTWPNMLYLIDVTFELEVIRLPSYMTSKSKNKAQSKSSQKLEGAVSLPDLLDRKGSHGSRSILLKGQLRYLQEINVIIFLCSPVINNLDEMQSMDLYVNDLNMHGLSRELVLKGWHHCSRLELMHERAEQRSNQLEDSYALLDCWKKRGDDLLYSMIPRTVADRLRAGESPLSTCKAYDMVSVMFCQLVDLNKKRTPTVEGVMDVVNSMNHVYTCFDALIDRFNTYKVETVGEVYMAVSGAPETCADHAENIANVALCFMRQIKKLTVPSGVTPKIKIGIHSGPVVAGVVGFKLPRFCLFGDTVNVAARLQSSSKPDKIHISNITAKILANRENYKTTFRGLTPLKGKGEMETYWLEEGSTVHESVIAAMQFDELLNALPESNI</sequence>
<dbReference type="FunFam" id="3.30.70.1230:FF:000030">
    <property type="entry name" value="Si:ch211-215j19.12"/>
    <property type="match status" value="1"/>
</dbReference>
<evidence type="ECO:0000256" key="6">
    <source>
        <dbReference type="ARBA" id="ARBA00023239"/>
    </source>
</evidence>
<dbReference type="InterPro" id="IPR029787">
    <property type="entry name" value="Nucleotide_cyclase"/>
</dbReference>
<evidence type="ECO:0000256" key="1">
    <source>
        <dbReference type="ARBA" id="ARBA00004496"/>
    </source>
</evidence>